<reference evidence="1 2" key="1">
    <citation type="submission" date="2019-02" db="EMBL/GenBank/DDBJ databases">
        <title>Deep-cultivation of Planctomycetes and their phenomic and genomic characterization uncovers novel biology.</title>
        <authorList>
            <person name="Wiegand S."/>
            <person name="Jogler M."/>
            <person name="Boedeker C."/>
            <person name="Pinto D."/>
            <person name="Vollmers J."/>
            <person name="Rivas-Marin E."/>
            <person name="Kohn T."/>
            <person name="Peeters S.H."/>
            <person name="Heuer A."/>
            <person name="Rast P."/>
            <person name="Oberbeckmann S."/>
            <person name="Bunk B."/>
            <person name="Jeske O."/>
            <person name="Meyerdierks A."/>
            <person name="Storesund J.E."/>
            <person name="Kallscheuer N."/>
            <person name="Luecker S."/>
            <person name="Lage O.M."/>
            <person name="Pohl T."/>
            <person name="Merkel B.J."/>
            <person name="Hornburger P."/>
            <person name="Mueller R.-W."/>
            <person name="Bruemmer F."/>
            <person name="Labrenz M."/>
            <person name="Spormann A.M."/>
            <person name="Op den Camp H."/>
            <person name="Overmann J."/>
            <person name="Amann R."/>
            <person name="Jetten M.S.M."/>
            <person name="Mascher T."/>
            <person name="Medema M.H."/>
            <person name="Devos D.P."/>
            <person name="Kaster A.-K."/>
            <person name="Ovreas L."/>
            <person name="Rohde M."/>
            <person name="Galperin M.Y."/>
            <person name="Jogler C."/>
        </authorList>
    </citation>
    <scope>NUCLEOTIDE SEQUENCE [LARGE SCALE GENOMIC DNA]</scope>
    <source>
        <strain evidence="1 2">Q31a</strain>
    </source>
</reference>
<proteinExistence type="predicted"/>
<evidence type="ECO:0000313" key="1">
    <source>
        <dbReference type="EMBL" id="QDV24410.1"/>
    </source>
</evidence>
<evidence type="ECO:0000313" key="2">
    <source>
        <dbReference type="Proteomes" id="UP000318017"/>
    </source>
</evidence>
<gene>
    <name evidence="1" type="ORF">Q31a_27270</name>
</gene>
<dbReference type="KEGG" id="ahel:Q31a_27270"/>
<keyword evidence="2" id="KW-1185">Reference proteome</keyword>
<dbReference type="AlphaFoldDB" id="A0A518G742"/>
<dbReference type="RefSeq" id="WP_197356781.1">
    <property type="nucleotide sequence ID" value="NZ_CP036298.1"/>
</dbReference>
<name>A0A518G742_9BACT</name>
<accession>A0A518G742</accession>
<sequence>MRTFEIETDAICEVCNEQPADHLVKGVQLVAHWKHFGHRATSCAKCLAEIEEKPADEFTWIETEETNP</sequence>
<dbReference type="EMBL" id="CP036298">
    <property type="protein sequence ID" value="QDV24410.1"/>
    <property type="molecule type" value="Genomic_DNA"/>
</dbReference>
<protein>
    <submittedName>
        <fullName evidence="1">Uncharacterized protein</fullName>
    </submittedName>
</protein>
<dbReference type="Proteomes" id="UP000318017">
    <property type="component" value="Chromosome"/>
</dbReference>
<organism evidence="1 2">
    <name type="scientific">Aureliella helgolandensis</name>
    <dbReference type="NCBI Taxonomy" id="2527968"/>
    <lineage>
        <taxon>Bacteria</taxon>
        <taxon>Pseudomonadati</taxon>
        <taxon>Planctomycetota</taxon>
        <taxon>Planctomycetia</taxon>
        <taxon>Pirellulales</taxon>
        <taxon>Pirellulaceae</taxon>
        <taxon>Aureliella</taxon>
    </lineage>
</organism>